<sequence>MICLNSRVKKLLRDEIESVLRTFLLIFCLIAVFSFHKYFCTKKTKFASSDHNNNDVNSYINYTYLLTEEELNFPLAFSVITYRDFDRAFRLIKAIYRPNNVYCIHTDKNTNSIEYTEFVQYVQQLGENIYFVPEDQRVHVVWGRYSVLEADLNCAKLLLAKSKKWRYFINLTGHEFPLRTNWELVKALKALNGLNVAPAHCLQSKPWRIPPKRRVPLDIVWYEGPVHVALRREFVEYMLYNEKALILLESLKKHEKVMRQCTIPDEQYFTILNNNPQTFQIPGVFQGSFKQEENYFVLTRVKLWWFHISKCHTNIYRNAICMLGSGDLPLLKKHPHFFANKFLPDVEPEAYDELERWLADKVLYEHNNNRTHPSFLYQYYVNYTWAQTHNLTFNGEF</sequence>
<evidence type="ECO:0000256" key="3">
    <source>
        <dbReference type="ARBA" id="ARBA00022676"/>
    </source>
</evidence>
<dbReference type="PANTHER" id="PTHR19297:SF185">
    <property type="entry name" value="BETA-1,3-GALACTOSYL-O-GLYCOSYL-GLYCOPROTEIN BETA-1,6-N-ACETYLGLUCOSAMINYLTRANSFERASE 3"/>
    <property type="match status" value="1"/>
</dbReference>
<organism evidence="12 14">
    <name type="scientific">Trichobilharzia regenti</name>
    <name type="common">Nasal bird schistosome</name>
    <dbReference type="NCBI Taxonomy" id="157069"/>
    <lineage>
        <taxon>Eukaryota</taxon>
        <taxon>Metazoa</taxon>
        <taxon>Spiralia</taxon>
        <taxon>Lophotrochozoa</taxon>
        <taxon>Platyhelminthes</taxon>
        <taxon>Trematoda</taxon>
        <taxon>Digenea</taxon>
        <taxon>Strigeidida</taxon>
        <taxon>Schistosomatoidea</taxon>
        <taxon>Schistosomatidae</taxon>
        <taxon>Trichobilharzia</taxon>
    </lineage>
</organism>
<evidence type="ECO:0000256" key="7">
    <source>
        <dbReference type="ARBA" id="ARBA00022989"/>
    </source>
</evidence>
<evidence type="ECO:0000313" key="13">
    <source>
        <dbReference type="WBParaSite" id="TREG1_24140.1"/>
    </source>
</evidence>
<reference evidence="13 14" key="2">
    <citation type="submission" date="2023-11" db="UniProtKB">
        <authorList>
            <consortium name="WormBaseParasite"/>
        </authorList>
    </citation>
    <scope>IDENTIFICATION</scope>
</reference>
<dbReference type="WBParaSite" id="TREG1_24140.1">
    <property type="protein sequence ID" value="TREG1_24140.1"/>
    <property type="gene ID" value="TREG1_24140"/>
</dbReference>
<evidence type="ECO:0000256" key="2">
    <source>
        <dbReference type="ARBA" id="ARBA00004922"/>
    </source>
</evidence>
<keyword evidence="5 11" id="KW-0812">Transmembrane</keyword>
<dbReference type="Pfam" id="PF02485">
    <property type="entry name" value="Branch"/>
    <property type="match status" value="1"/>
</dbReference>
<evidence type="ECO:0008006" key="15">
    <source>
        <dbReference type="Google" id="ProtNLM"/>
    </source>
</evidence>
<evidence type="ECO:0000256" key="10">
    <source>
        <dbReference type="ARBA" id="ARBA00038150"/>
    </source>
</evidence>
<keyword evidence="9" id="KW-0325">Glycoprotein</keyword>
<evidence type="ECO:0000256" key="9">
    <source>
        <dbReference type="ARBA" id="ARBA00023180"/>
    </source>
</evidence>
<keyword evidence="8 11" id="KW-0472">Membrane</keyword>
<dbReference type="GO" id="GO:0016020">
    <property type="term" value="C:membrane"/>
    <property type="evidence" value="ECO:0007669"/>
    <property type="project" value="UniProtKB-SubCell"/>
</dbReference>
<keyword evidence="6" id="KW-0735">Signal-anchor</keyword>
<evidence type="ECO:0000256" key="4">
    <source>
        <dbReference type="ARBA" id="ARBA00022679"/>
    </source>
</evidence>
<evidence type="ECO:0000256" key="6">
    <source>
        <dbReference type="ARBA" id="ARBA00022968"/>
    </source>
</evidence>
<dbReference type="WBParaSite" id="TREG1_24140.3">
    <property type="protein sequence ID" value="TREG1_24140.3"/>
    <property type="gene ID" value="TREG1_24140"/>
</dbReference>
<name>A0AA85JI59_TRIRE</name>
<dbReference type="Proteomes" id="UP000050795">
    <property type="component" value="Unassembled WGS sequence"/>
</dbReference>
<reference evidence="12" key="1">
    <citation type="submission" date="2022-06" db="EMBL/GenBank/DDBJ databases">
        <authorList>
            <person name="Berger JAMES D."/>
            <person name="Berger JAMES D."/>
        </authorList>
    </citation>
    <scope>NUCLEOTIDE SEQUENCE [LARGE SCALE GENOMIC DNA]</scope>
</reference>
<dbReference type="InterPro" id="IPR003406">
    <property type="entry name" value="Glyco_trans_14"/>
</dbReference>
<dbReference type="PANTHER" id="PTHR19297">
    <property type="entry name" value="GLYCOSYLTRANSFERASE 14 FAMILY MEMBER"/>
    <property type="match status" value="1"/>
</dbReference>
<evidence type="ECO:0000256" key="11">
    <source>
        <dbReference type="SAM" id="Phobius"/>
    </source>
</evidence>
<keyword evidence="4" id="KW-0808">Transferase</keyword>
<comment type="similarity">
    <text evidence="10">Belongs to the glycosyltransferase 14 family.</text>
</comment>
<comment type="subcellular location">
    <subcellularLocation>
        <location evidence="1">Membrane</location>
        <topology evidence="1">Single-pass type II membrane protein</topology>
    </subcellularLocation>
</comment>
<keyword evidence="12" id="KW-1185">Reference proteome</keyword>
<dbReference type="WBParaSite" id="TREG1_24140.2">
    <property type="protein sequence ID" value="TREG1_24140.2"/>
    <property type="gene ID" value="TREG1_24140"/>
</dbReference>
<dbReference type="AlphaFoldDB" id="A0AA85JI59"/>
<keyword evidence="7 11" id="KW-1133">Transmembrane helix</keyword>
<accession>A0AA85JI59</accession>
<evidence type="ECO:0000256" key="8">
    <source>
        <dbReference type="ARBA" id="ARBA00023136"/>
    </source>
</evidence>
<evidence type="ECO:0000313" key="12">
    <source>
        <dbReference type="Proteomes" id="UP000050795"/>
    </source>
</evidence>
<evidence type="ECO:0000313" key="14">
    <source>
        <dbReference type="WBParaSite" id="TREG1_24140.2"/>
    </source>
</evidence>
<evidence type="ECO:0000256" key="1">
    <source>
        <dbReference type="ARBA" id="ARBA00004606"/>
    </source>
</evidence>
<comment type="pathway">
    <text evidence="2">Protein modification; protein glycosylation.</text>
</comment>
<evidence type="ECO:0000256" key="5">
    <source>
        <dbReference type="ARBA" id="ARBA00022692"/>
    </source>
</evidence>
<proteinExistence type="inferred from homology"/>
<dbReference type="GO" id="GO:0008375">
    <property type="term" value="F:acetylglucosaminyltransferase activity"/>
    <property type="evidence" value="ECO:0007669"/>
    <property type="project" value="TreeGrafter"/>
</dbReference>
<feature type="transmembrane region" description="Helical" evidence="11">
    <location>
        <begin position="20"/>
        <end position="39"/>
    </location>
</feature>
<protein>
    <recommendedName>
        <fullName evidence="15">Protein xylosyltransferase</fullName>
    </recommendedName>
</protein>
<keyword evidence="3" id="KW-0328">Glycosyltransferase</keyword>